<gene>
    <name evidence="1" type="ORF">SAMD00023353_6500600</name>
</gene>
<evidence type="ECO:0000313" key="2">
    <source>
        <dbReference type="Proteomes" id="UP000054516"/>
    </source>
</evidence>
<protein>
    <submittedName>
        <fullName evidence="1">Uncharacterized protein</fullName>
    </submittedName>
</protein>
<organism evidence="1">
    <name type="scientific">Rosellinia necatrix</name>
    <name type="common">White root-rot fungus</name>
    <dbReference type="NCBI Taxonomy" id="77044"/>
    <lineage>
        <taxon>Eukaryota</taxon>
        <taxon>Fungi</taxon>
        <taxon>Dikarya</taxon>
        <taxon>Ascomycota</taxon>
        <taxon>Pezizomycotina</taxon>
        <taxon>Sordariomycetes</taxon>
        <taxon>Xylariomycetidae</taxon>
        <taxon>Xylariales</taxon>
        <taxon>Xylariaceae</taxon>
        <taxon>Rosellinia</taxon>
    </lineage>
</organism>
<sequence>MKCEFDPGNTRTSPAFQPILAWLGDERLSCSLQNTTYEVTFRSNGDTQTIVHPYKFELGRGDGRQSVLQNSARTGESIGWPRRPARSRHQSLAHCSLQRLANADHGDRSHRRHRSIRVPERRLHRPATCARNMSLGSLIEELSRNQTLSLFSEPRFWYVMPILAISRFK</sequence>
<dbReference type="Proteomes" id="UP000054516">
    <property type="component" value="Unassembled WGS sequence"/>
</dbReference>
<dbReference type="EMBL" id="DF977510">
    <property type="protein sequence ID" value="GAW27061.1"/>
    <property type="molecule type" value="Genomic_DNA"/>
</dbReference>
<dbReference type="AlphaFoldDB" id="A0A1S8AAF7"/>
<name>A0A1S8AAF7_ROSNE</name>
<evidence type="ECO:0000313" key="1">
    <source>
        <dbReference type="EMBL" id="GAW27061.1"/>
    </source>
</evidence>
<dbReference type="OrthoDB" id="5039032at2759"/>
<proteinExistence type="predicted"/>
<reference evidence="1" key="1">
    <citation type="submission" date="2016-03" db="EMBL/GenBank/DDBJ databases">
        <title>Draft genome sequence of Rosellinia necatrix.</title>
        <authorList>
            <person name="Kanematsu S."/>
        </authorList>
    </citation>
    <scope>NUCLEOTIDE SEQUENCE [LARGE SCALE GENOMIC DNA]</scope>
    <source>
        <strain evidence="1">W97</strain>
    </source>
</reference>
<keyword evidence="2" id="KW-1185">Reference proteome</keyword>
<accession>A0A1S8AAF7</accession>